<organism evidence="2 3">
    <name type="scientific">Aedes albopictus</name>
    <name type="common">Asian tiger mosquito</name>
    <name type="synonym">Stegomyia albopicta</name>
    <dbReference type="NCBI Taxonomy" id="7160"/>
    <lineage>
        <taxon>Eukaryota</taxon>
        <taxon>Metazoa</taxon>
        <taxon>Ecdysozoa</taxon>
        <taxon>Arthropoda</taxon>
        <taxon>Hexapoda</taxon>
        <taxon>Insecta</taxon>
        <taxon>Pterygota</taxon>
        <taxon>Neoptera</taxon>
        <taxon>Endopterygota</taxon>
        <taxon>Diptera</taxon>
        <taxon>Nematocera</taxon>
        <taxon>Culicoidea</taxon>
        <taxon>Culicidae</taxon>
        <taxon>Culicinae</taxon>
        <taxon>Aedini</taxon>
        <taxon>Aedes</taxon>
        <taxon>Stegomyia</taxon>
    </lineage>
</organism>
<dbReference type="InterPro" id="IPR010512">
    <property type="entry name" value="DUF1091"/>
</dbReference>
<sequence>MAYAFAIRFAMLFPLALSMDLTPEVTYQRVEQTMGFDIIRTNFRITKFNRTCAVLNGTGELLIDLDNHYTFQIIFEHSRLGNNQFNRSPIRVPEQPVCEFMKGAYREFQYMLVDTTNYPQVGPEGLCPFPAGHYWNRNLVFDDTKVPPFMSEGFWRAILLFKGPSV</sequence>
<dbReference type="Proteomes" id="UP000069940">
    <property type="component" value="Unassembled WGS sequence"/>
</dbReference>
<reference evidence="2" key="2">
    <citation type="submission" date="2025-05" db="UniProtKB">
        <authorList>
            <consortium name="EnsemblMetazoa"/>
        </authorList>
    </citation>
    <scope>IDENTIFICATION</scope>
    <source>
        <strain evidence="2">Foshan</strain>
    </source>
</reference>
<dbReference type="GeneID" id="115269114"/>
<dbReference type="PANTHER" id="PTHR21112:SF0">
    <property type="entry name" value="CHEMOSENSORY PROTEIN A 29A-RELATED"/>
    <property type="match status" value="1"/>
</dbReference>
<evidence type="ECO:0000313" key="2">
    <source>
        <dbReference type="EnsemblMetazoa" id="AALFPA23_018617.P27318"/>
    </source>
</evidence>
<reference evidence="3" key="1">
    <citation type="journal article" date="2015" name="Proc. Natl. Acad. Sci. U.S.A.">
        <title>Genome sequence of the Asian Tiger mosquito, Aedes albopictus, reveals insights into its biology, genetics, and evolution.</title>
        <authorList>
            <person name="Chen X.G."/>
            <person name="Jiang X."/>
            <person name="Gu J."/>
            <person name="Xu M."/>
            <person name="Wu Y."/>
            <person name="Deng Y."/>
            <person name="Zhang C."/>
            <person name="Bonizzoni M."/>
            <person name="Dermauw W."/>
            <person name="Vontas J."/>
            <person name="Armbruster P."/>
            <person name="Huang X."/>
            <person name="Yang Y."/>
            <person name="Zhang H."/>
            <person name="He W."/>
            <person name="Peng H."/>
            <person name="Liu Y."/>
            <person name="Wu K."/>
            <person name="Chen J."/>
            <person name="Lirakis M."/>
            <person name="Topalis P."/>
            <person name="Van Leeuwen T."/>
            <person name="Hall A.B."/>
            <person name="Jiang X."/>
            <person name="Thorpe C."/>
            <person name="Mueller R.L."/>
            <person name="Sun C."/>
            <person name="Waterhouse R.M."/>
            <person name="Yan G."/>
            <person name="Tu Z.J."/>
            <person name="Fang X."/>
            <person name="James A.A."/>
        </authorList>
    </citation>
    <scope>NUCLEOTIDE SEQUENCE [LARGE SCALE GENOMIC DNA]</scope>
    <source>
        <strain evidence="3">Foshan</strain>
    </source>
</reference>
<dbReference type="Pfam" id="PF06477">
    <property type="entry name" value="DUF1091"/>
    <property type="match status" value="1"/>
</dbReference>
<feature type="signal peptide" evidence="1">
    <location>
        <begin position="1"/>
        <end position="18"/>
    </location>
</feature>
<keyword evidence="3" id="KW-1185">Reference proteome</keyword>
<dbReference type="EnsemblMetazoa" id="AALFPA23_018617.R27318">
    <property type="protein sequence ID" value="AALFPA23_018617.P27318"/>
    <property type="gene ID" value="AALFPA23_018617"/>
</dbReference>
<dbReference type="PANTHER" id="PTHR21112">
    <property type="entry name" value="CHEMOSENSORY PROTEIN A 29A-RELATED"/>
    <property type="match status" value="1"/>
</dbReference>
<evidence type="ECO:0000256" key="1">
    <source>
        <dbReference type="SAM" id="SignalP"/>
    </source>
</evidence>
<protein>
    <recommendedName>
        <fullName evidence="4">Secreted protein</fullName>
    </recommendedName>
</protein>
<evidence type="ECO:0008006" key="4">
    <source>
        <dbReference type="Google" id="ProtNLM"/>
    </source>
</evidence>
<name>A0ABM1ZHP8_AEDAL</name>
<dbReference type="RefSeq" id="XP_029733386.1">
    <property type="nucleotide sequence ID" value="XM_029877526.2"/>
</dbReference>
<keyword evidence="1" id="KW-0732">Signal</keyword>
<proteinExistence type="predicted"/>
<evidence type="ECO:0000313" key="3">
    <source>
        <dbReference type="Proteomes" id="UP000069940"/>
    </source>
</evidence>
<feature type="chain" id="PRO_5045236288" description="Secreted protein" evidence="1">
    <location>
        <begin position="19"/>
        <end position="166"/>
    </location>
</feature>
<accession>A0ABM1ZHP8</accession>